<dbReference type="GO" id="GO:0045003">
    <property type="term" value="P:double-strand break repair via synthesis-dependent strand annealing"/>
    <property type="evidence" value="ECO:0007669"/>
    <property type="project" value="TreeGrafter"/>
</dbReference>
<keyword evidence="5" id="KW-0347">Helicase</keyword>
<feature type="compositionally biased region" description="Low complexity" evidence="10">
    <location>
        <begin position="27"/>
        <end position="51"/>
    </location>
</feature>
<keyword evidence="6" id="KW-0067">ATP-binding</keyword>
<evidence type="ECO:0000256" key="6">
    <source>
        <dbReference type="ARBA" id="ARBA00022840"/>
    </source>
</evidence>
<dbReference type="PROSITE" id="PS51194">
    <property type="entry name" value="HELICASE_CTER"/>
    <property type="match status" value="1"/>
</dbReference>
<dbReference type="InterPro" id="IPR044749">
    <property type="entry name" value="FANCM_DEXDc"/>
</dbReference>
<evidence type="ECO:0000313" key="14">
    <source>
        <dbReference type="Proteomes" id="UP001213000"/>
    </source>
</evidence>
<dbReference type="SMART" id="SM00490">
    <property type="entry name" value="HELICc"/>
    <property type="match status" value="1"/>
</dbReference>
<dbReference type="GO" id="GO:0036297">
    <property type="term" value="P:interstrand cross-link repair"/>
    <property type="evidence" value="ECO:0007669"/>
    <property type="project" value="TreeGrafter"/>
</dbReference>
<evidence type="ECO:0000256" key="2">
    <source>
        <dbReference type="ARBA" id="ARBA00009889"/>
    </source>
</evidence>
<feature type="region of interest" description="Disordered" evidence="10">
    <location>
        <begin position="27"/>
        <end position="57"/>
    </location>
</feature>
<evidence type="ECO:0000259" key="12">
    <source>
        <dbReference type="PROSITE" id="PS51194"/>
    </source>
</evidence>
<feature type="region of interest" description="Disordered" evidence="10">
    <location>
        <begin position="1052"/>
        <end position="1241"/>
    </location>
</feature>
<protein>
    <recommendedName>
        <fullName evidence="9">ATP-dependent DNA helicase</fullName>
        <ecNumber evidence="9">3.6.4.12</ecNumber>
    </recommendedName>
</protein>
<comment type="subunit">
    <text evidence="9">Interacts with the MHF histone-fold complex to form the FANCM-MHF complex.</text>
</comment>
<evidence type="ECO:0000256" key="5">
    <source>
        <dbReference type="ARBA" id="ARBA00022806"/>
    </source>
</evidence>
<proteinExistence type="inferred from homology"/>
<reference evidence="13" key="1">
    <citation type="submission" date="2022-07" db="EMBL/GenBank/DDBJ databases">
        <title>Genome Sequence of Leucocoprinus birnbaumii.</title>
        <authorList>
            <person name="Buettner E."/>
        </authorList>
    </citation>
    <scope>NUCLEOTIDE SEQUENCE</scope>
    <source>
        <strain evidence="13">VT141</strain>
    </source>
</reference>
<comment type="similarity">
    <text evidence="2 9">Belongs to the DEAD box helicase family. DEAH subfamily. FANCM sub-subfamily.</text>
</comment>
<feature type="domain" description="Helicase ATP-binding" evidence="11">
    <location>
        <begin position="204"/>
        <end position="372"/>
    </location>
</feature>
<dbReference type="PROSITE" id="PS51192">
    <property type="entry name" value="HELICASE_ATP_BIND_1"/>
    <property type="match status" value="1"/>
</dbReference>
<feature type="region of interest" description="Disordered" evidence="10">
    <location>
        <begin position="99"/>
        <end position="123"/>
    </location>
</feature>
<dbReference type="FunFam" id="3.40.50.300:FF:000861">
    <property type="entry name" value="Fanconi anemia, complementation group M"/>
    <property type="match status" value="1"/>
</dbReference>
<keyword evidence="14" id="KW-1185">Reference proteome</keyword>
<dbReference type="EC" id="3.6.4.12" evidence="9"/>
<feature type="compositionally biased region" description="Basic residues" evidence="10">
    <location>
        <begin position="890"/>
        <end position="904"/>
    </location>
</feature>
<dbReference type="GO" id="GO:0009378">
    <property type="term" value="F:four-way junction helicase activity"/>
    <property type="evidence" value="ECO:0007669"/>
    <property type="project" value="TreeGrafter"/>
</dbReference>
<feature type="compositionally biased region" description="Basic and acidic residues" evidence="10">
    <location>
        <begin position="974"/>
        <end position="993"/>
    </location>
</feature>
<feature type="domain" description="Helicase C-terminal" evidence="12">
    <location>
        <begin position="557"/>
        <end position="719"/>
    </location>
</feature>
<feature type="compositionally biased region" description="Basic and acidic residues" evidence="10">
    <location>
        <begin position="917"/>
        <end position="927"/>
    </location>
</feature>
<organism evidence="13 14">
    <name type="scientific">Leucocoprinus birnbaumii</name>
    <dbReference type="NCBI Taxonomy" id="56174"/>
    <lineage>
        <taxon>Eukaryota</taxon>
        <taxon>Fungi</taxon>
        <taxon>Dikarya</taxon>
        <taxon>Basidiomycota</taxon>
        <taxon>Agaricomycotina</taxon>
        <taxon>Agaricomycetes</taxon>
        <taxon>Agaricomycetidae</taxon>
        <taxon>Agaricales</taxon>
        <taxon>Agaricineae</taxon>
        <taxon>Agaricaceae</taxon>
        <taxon>Leucocoprinus</taxon>
    </lineage>
</organism>
<dbReference type="SUPFAM" id="SSF52540">
    <property type="entry name" value="P-loop containing nucleoside triphosphate hydrolases"/>
    <property type="match status" value="1"/>
</dbReference>
<comment type="catalytic activity">
    <reaction evidence="8 9">
        <text>ATP + H2O = ADP + phosphate + H(+)</text>
        <dbReference type="Rhea" id="RHEA:13065"/>
        <dbReference type="ChEBI" id="CHEBI:15377"/>
        <dbReference type="ChEBI" id="CHEBI:15378"/>
        <dbReference type="ChEBI" id="CHEBI:30616"/>
        <dbReference type="ChEBI" id="CHEBI:43474"/>
        <dbReference type="ChEBI" id="CHEBI:456216"/>
        <dbReference type="EC" id="3.6.4.12"/>
    </reaction>
</comment>
<evidence type="ECO:0000256" key="10">
    <source>
        <dbReference type="SAM" id="MobiDB-lite"/>
    </source>
</evidence>
<feature type="compositionally biased region" description="Polar residues" evidence="10">
    <location>
        <begin position="823"/>
        <end position="833"/>
    </location>
</feature>
<dbReference type="PANTHER" id="PTHR14025:SF20">
    <property type="entry name" value="FANCONI ANEMIA GROUP M PROTEIN"/>
    <property type="match status" value="1"/>
</dbReference>
<dbReference type="GO" id="GO:0005634">
    <property type="term" value="C:nucleus"/>
    <property type="evidence" value="ECO:0007669"/>
    <property type="project" value="UniProtKB-SubCell"/>
</dbReference>
<evidence type="ECO:0000259" key="11">
    <source>
        <dbReference type="PROSITE" id="PS51192"/>
    </source>
</evidence>
<evidence type="ECO:0000256" key="9">
    <source>
        <dbReference type="RuleBase" id="RU367027"/>
    </source>
</evidence>
<dbReference type="CDD" id="cd18033">
    <property type="entry name" value="DEXDc_FANCM"/>
    <property type="match status" value="1"/>
</dbReference>
<feature type="region of interest" description="Disordered" evidence="10">
    <location>
        <begin position="1255"/>
        <end position="1301"/>
    </location>
</feature>
<feature type="region of interest" description="Disordered" evidence="10">
    <location>
        <begin position="733"/>
        <end position="773"/>
    </location>
</feature>
<gene>
    <name evidence="13" type="ORF">NP233_g1714</name>
</gene>
<dbReference type="InterPro" id="IPR014001">
    <property type="entry name" value="Helicase_ATP-bd"/>
</dbReference>
<dbReference type="InterPro" id="IPR039686">
    <property type="entry name" value="FANCM/Mph1-like_ID"/>
</dbReference>
<dbReference type="GO" id="GO:0043138">
    <property type="term" value="F:3'-5' DNA helicase activity"/>
    <property type="evidence" value="ECO:0007669"/>
    <property type="project" value="InterPro"/>
</dbReference>
<evidence type="ECO:0000313" key="13">
    <source>
        <dbReference type="EMBL" id="KAJ3574525.1"/>
    </source>
</evidence>
<dbReference type="GO" id="GO:0016787">
    <property type="term" value="F:hydrolase activity"/>
    <property type="evidence" value="ECO:0007669"/>
    <property type="project" value="UniProtKB-KW"/>
</dbReference>
<keyword evidence="7" id="KW-0539">Nucleus</keyword>
<evidence type="ECO:0000256" key="1">
    <source>
        <dbReference type="ARBA" id="ARBA00004123"/>
    </source>
</evidence>
<feature type="compositionally biased region" description="Acidic residues" evidence="10">
    <location>
        <begin position="797"/>
        <end position="809"/>
    </location>
</feature>
<feature type="compositionally biased region" description="Polar residues" evidence="10">
    <location>
        <begin position="1052"/>
        <end position="1078"/>
    </location>
</feature>
<dbReference type="GO" id="GO:0005524">
    <property type="term" value="F:ATP binding"/>
    <property type="evidence" value="ECO:0007669"/>
    <property type="project" value="UniProtKB-UniRule"/>
</dbReference>
<evidence type="ECO:0000256" key="7">
    <source>
        <dbReference type="ARBA" id="ARBA00023242"/>
    </source>
</evidence>
<accession>A0AAD5VZH7</accession>
<dbReference type="PANTHER" id="PTHR14025">
    <property type="entry name" value="FANCONI ANEMIA GROUP M FANCM FAMILY MEMBER"/>
    <property type="match status" value="1"/>
</dbReference>
<evidence type="ECO:0000256" key="3">
    <source>
        <dbReference type="ARBA" id="ARBA00022741"/>
    </source>
</evidence>
<dbReference type="SMART" id="SM00487">
    <property type="entry name" value="DEXDc"/>
    <property type="match status" value="1"/>
</dbReference>
<dbReference type="Pfam" id="PF04851">
    <property type="entry name" value="ResIII"/>
    <property type="match status" value="1"/>
</dbReference>
<evidence type="ECO:0000256" key="4">
    <source>
        <dbReference type="ARBA" id="ARBA00022801"/>
    </source>
</evidence>
<comment type="caution">
    <text evidence="13">The sequence shown here is derived from an EMBL/GenBank/DDBJ whole genome shotgun (WGS) entry which is preliminary data.</text>
</comment>
<dbReference type="InterPro" id="IPR001650">
    <property type="entry name" value="Helicase_C-like"/>
</dbReference>
<dbReference type="EMBL" id="JANIEX010000065">
    <property type="protein sequence ID" value="KAJ3574525.1"/>
    <property type="molecule type" value="Genomic_DNA"/>
</dbReference>
<comment type="subcellular location">
    <subcellularLocation>
        <location evidence="1 9">Nucleus</location>
    </subcellularLocation>
</comment>
<name>A0AAD5VZH7_9AGAR</name>
<feature type="compositionally biased region" description="Basic and acidic residues" evidence="10">
    <location>
        <begin position="733"/>
        <end position="743"/>
    </location>
</feature>
<feature type="compositionally biased region" description="Low complexity" evidence="10">
    <location>
        <begin position="944"/>
        <end position="959"/>
    </location>
</feature>
<feature type="compositionally biased region" description="Basic residues" evidence="10">
    <location>
        <begin position="1179"/>
        <end position="1197"/>
    </location>
</feature>
<dbReference type="CDD" id="cd12091">
    <property type="entry name" value="FANCM_ID"/>
    <property type="match status" value="1"/>
</dbReference>
<keyword evidence="4" id="KW-0378">Hydrolase</keyword>
<dbReference type="CDD" id="cd18801">
    <property type="entry name" value="SF2_C_FANCM_Hef"/>
    <property type="match status" value="1"/>
</dbReference>
<dbReference type="InterPro" id="IPR027417">
    <property type="entry name" value="P-loop_NTPase"/>
</dbReference>
<sequence>MSSDGFFDDFDDAAFAELDAIEAAYTQATTSTPVAPTSKTKPPTTISKPKSLGSATKEDSFYDLTLDLDDTDFDKLDAIEASYSNKTRPLGPTRQTTLFGDVIPNNPQANKPTSTSRKPFGSKPKKIKVWDQTAFAKSGQKKKGKGRLYDDEEEEEKVEFEQFPAPFVPPDEPPPPMKLRPDLLEATNWVYPLNKPKRDYQYNIVKNSLFENTIISVPTGMGKTFIAGVIMLNYYRWFPEGKVIFVAPTKPLVSQQIEASHQSCGIPGNDAAEMTGEIPRAKRERLWREKRVFYMTPQTLVNDLATQNCDVMDIILIVVDEAHKASGDYAYNQIVRWMMSKNPHFRLIALTATPGSNPMAVQTLVDGLHISHIEIRNEDSIDLRPYLHEKKIEQHCIKFSDEIVLIRDTLAQLIDTYLKPLQSRGVMLPHLRAVKLHPYSARGRMAELPPDQRGFMGQLSMLGNLAQAMGYLLEGTVGMAYSYLKEVSVKDSDEGASKNQQAQSKKLRETELFKKTMAAFEASRKTATGPFIMHPKMDKAVRLLVDYFANQQPDSDNEDDGEDRVESKAMLFVTHREAVDELVEALSEHKPIIRPSMFIGQGTDKHGKRGQSQKEQLEIIQKFQAGDFNVLVATCIGEEGLDIGEVDMIICYDTQKTPIRMLQRFGRTGRKRAGCVHLLLAEDREEFNLEKARAAYKEVQKSICRGDDLEFYADVERLLPDNVKPVPSERHMEIRPYIREERGRGKRSPTKASGTGTKRKRNDDMMRNIPAGASTGFVSVAQLILKDSKERKVDEKTLEEDGEDDDLDRELEAGIGGFRPGRRTQSLVSTAAKSNPWDEDNLDKPKGKGKMKRAATESTAKSKAKPKSRKKKADVEDGDDESEKDEGTKGKGKGKGKAKAKSKAKIKESSLTLSQQGRDDSVDRELELGPFASWKKKTQKEKASSLSSLSSLSPSLSPPHRSTPKRIKKQLSPLKEDTVMELSDKDTERHRSESPITQAGSRLENLEVKGAEDSMAWLVDDDDEPDIVILSSSPAVPKNTKVDDSVEIVNLVPSNPASSTTLRTSPANSGTQNLTTTEVLELSSEPDVSMAPSPTSSPESKARKAMPPPSHMPNSSWPKPSPNTPIFEDTQPVRRVSRVAPKRHLPLNEDSSDAEEPPPPSQRRLRRYDESPEPEPQPKKRKVEKKSKKSLTKRKHNVLLDYAAEHSGDDVSAGSSDSDDDIESESDRLFIKDSPMTQISPSYDQTLAYRKSMMTQAPGSSGPMFVQGPARSKPFGRMEPRVRRRVVDSSPSPEGDDYEFGSFVVDNDADISYMTQADADDPF</sequence>
<dbReference type="GO" id="GO:0000400">
    <property type="term" value="F:four-way junction DNA binding"/>
    <property type="evidence" value="ECO:0007669"/>
    <property type="project" value="TreeGrafter"/>
</dbReference>
<feature type="compositionally biased region" description="Basic residues" evidence="10">
    <location>
        <begin position="1135"/>
        <end position="1145"/>
    </location>
</feature>
<feature type="compositionally biased region" description="Basic and acidic residues" evidence="10">
    <location>
        <begin position="1276"/>
        <end position="1287"/>
    </location>
</feature>
<feature type="compositionally biased region" description="Basic residues" evidence="10">
    <location>
        <begin position="862"/>
        <end position="872"/>
    </location>
</feature>
<evidence type="ECO:0000256" key="8">
    <source>
        <dbReference type="ARBA" id="ARBA00047995"/>
    </source>
</evidence>
<dbReference type="Proteomes" id="UP001213000">
    <property type="component" value="Unassembled WGS sequence"/>
</dbReference>
<feature type="compositionally biased region" description="Polar residues" evidence="10">
    <location>
        <begin position="105"/>
        <end position="117"/>
    </location>
</feature>
<dbReference type="InterPro" id="IPR006935">
    <property type="entry name" value="Helicase/UvrB_N"/>
</dbReference>
<comment type="function">
    <text evidence="9">ATP-dependent DNA helicase involved in DNA damage repair by homologous recombination and in genome maintenance. Capable of unwinding D-loops. Plays a role in limiting crossover recombinants during mitotic DNA double-strand break (DSB) repair. Component of a FANCM-MHF complex which promotes gene conversion at blocked replication forks, probably by reversal of the stalled fork.</text>
</comment>
<keyword evidence="3" id="KW-0547">Nucleotide-binding</keyword>
<feature type="region of interest" description="Disordered" evidence="10">
    <location>
        <begin position="791"/>
        <end position="999"/>
    </location>
</feature>
<dbReference type="Gene3D" id="3.40.50.300">
    <property type="entry name" value="P-loop containing nucleotide triphosphate hydrolases"/>
    <property type="match status" value="2"/>
</dbReference>
<dbReference type="Pfam" id="PF00271">
    <property type="entry name" value="Helicase_C"/>
    <property type="match status" value="1"/>
</dbReference>